<dbReference type="EMBL" id="OY569118">
    <property type="protein sequence ID" value="CAJ1002245.1"/>
    <property type="molecule type" value="Genomic_DNA"/>
</dbReference>
<evidence type="ECO:0000313" key="4">
    <source>
        <dbReference type="Proteomes" id="UP001189619"/>
    </source>
</evidence>
<dbReference type="PANTHER" id="PTHR46708">
    <property type="entry name" value="TENASCIN"/>
    <property type="match status" value="1"/>
</dbReference>
<protein>
    <recommendedName>
        <fullName evidence="2">Fibronectin type-III domain-containing protein</fullName>
    </recommendedName>
</protein>
<dbReference type="CDD" id="cd00063">
    <property type="entry name" value="FN3"/>
    <property type="match status" value="1"/>
</dbReference>
<feature type="domain" description="Fibronectin type-III" evidence="2">
    <location>
        <begin position="533"/>
        <end position="694"/>
    </location>
</feature>
<reference evidence="3" key="1">
    <citation type="submission" date="2023-07" db="EMBL/GenBank/DDBJ databases">
        <authorList>
            <person name="Ivanov I."/>
            <person name="Teneva D."/>
            <person name="Stoikov I."/>
        </authorList>
    </citation>
    <scope>NUCLEOTIDE SEQUENCE</scope>
    <source>
        <strain evidence="3">4475</strain>
    </source>
</reference>
<feature type="domain" description="Fibronectin type-III" evidence="2">
    <location>
        <begin position="794"/>
        <end position="871"/>
    </location>
</feature>
<dbReference type="Gene3D" id="2.60.120.380">
    <property type="match status" value="1"/>
</dbReference>
<dbReference type="InterPro" id="IPR036116">
    <property type="entry name" value="FN3_sf"/>
</dbReference>
<feature type="domain" description="Fibronectin type-III" evidence="2">
    <location>
        <begin position="339"/>
        <end position="407"/>
    </location>
</feature>
<accession>A0AA48MAY6</accession>
<dbReference type="InterPro" id="IPR003961">
    <property type="entry name" value="FN3_dom"/>
</dbReference>
<name>A0AA48MAY6_9BACL</name>
<sequence>MVYQRMILRPEKYSGVPMPTENQVKTLTAGPSISLGSPVIVEDASNDGSISAKQLVTVTGGTLAQDLSSGITVNNLPAGLTTTVNRLSDTQFEIVFNGKATNHANINDVLNASVTLTQDKITGATGPVTSGTFTFDFNDPVPKISIETATIKEADANDGSITQKQVVNLTDGVFTSDVASGVTVTNLPAGLTASVTRVSDTQLEISFLGKAANHANANDVSNVQVTIDKSKVLNATANLVATFGIDFQDAFQVSNLQAAIVNEHVNLSWNNLQGADSYLVERFVNGVKEKSVTVTNSIFQDDSVVANTTYEYRVTPKQGVQLGTMKSVTITTPADLQNPGPSYGKPEVTDSTSIRIPLNIPGAVRYEVFRNGTEVYDGPGPEYVDRNLPTGQTYQYKVVGYDAQGNPIDTITSEISLPAVPVQMTVGKATLVEAPANDGSITDKQTITITGGTFASDVESGVTVSNVPVGLTANVVRVSDTQLEISFSGKAAAHENTNDVSNVQVTIDKSKVMNASENLVATFGIDFQDAQVPFEVSNLQAAIVNDTVNLSWDAVQGADSYIVERYAEGIKEKSRTVTDTVFVDDTAISGMTYEYRVTPKKGTEVGNPKSVTIDTPLDFEDGGQTDPTYGNEPQVEDSTSIRIPLNIQGAVRYEVYRNDTKVYDGPGPEYVDRNLQAGVSYRYKVIGFDAQGNPVDTKNSDVKIENQTVQNLKATDVQKDRVVLTFDPISGASDYIVERYKNGQLEKRSSTATHTFTDLTVAANTTYTYKVKAVINGNQTIPASVTVKTLEDVQDPVVNNVTVSTSDVTHKSVKISWTAELRYNKAVVKRDGQVIYTGAPASNGYFTDTNLDAQTTYEYTVEVYDSKNNVTGSDTITVTTQQEPPAETGDENFYASDVQFNRVTLTWKPIDGATYYMLYRFNGTKQEFAKVVYAPKISFTDTTVDGGTTYKYKLVPKVGTKFTEPLELTVTTKSAEMPVAPTLNSVTVSNNGVIKVKATNNDASASLYAVFYDANGTLKSRTAISSGVEKEFKGFAAGTYTVKIEAYNRSYRTSSYSDPQTVTLTPEMVNPPVPQNLAVTVTPLDATYTLITSTVDAINDPEVSVYFYLYAADGKLISNALGKKTADGKIGWDYRVIKANLAPGQYKVVSKAMKFNKYSELVEKPFTIE</sequence>
<feature type="domain" description="Fibronectin type-III" evidence="2">
    <location>
        <begin position="250"/>
        <end position="323"/>
    </location>
</feature>
<feature type="domain" description="Fibronectin type-III" evidence="2">
    <location>
        <begin position="706"/>
        <end position="779"/>
    </location>
</feature>
<evidence type="ECO:0000313" key="3">
    <source>
        <dbReference type="EMBL" id="CAJ1002245.1"/>
    </source>
</evidence>
<dbReference type="AlphaFoldDB" id="A0AA48MAY6"/>
<keyword evidence="1" id="KW-0677">Repeat</keyword>
<dbReference type="Proteomes" id="UP001189619">
    <property type="component" value="Chromosome"/>
</dbReference>
<proteinExistence type="predicted"/>
<dbReference type="InterPro" id="IPR050991">
    <property type="entry name" value="ECM_Regulatory_Proteins"/>
</dbReference>
<dbReference type="PANTHER" id="PTHR46708:SF2">
    <property type="entry name" value="FIBRONECTIN TYPE-III DOMAIN-CONTAINING PROTEIN"/>
    <property type="match status" value="1"/>
</dbReference>
<keyword evidence="4" id="KW-1185">Reference proteome</keyword>
<evidence type="ECO:0000256" key="1">
    <source>
        <dbReference type="ARBA" id="ARBA00022737"/>
    </source>
</evidence>
<gene>
    <name evidence="3" type="ORF">BSPP4475_07960</name>
</gene>
<feature type="domain" description="Fibronectin type-III" evidence="2">
    <location>
        <begin position="884"/>
        <end position="1054"/>
    </location>
</feature>
<dbReference type="SMART" id="SM00060">
    <property type="entry name" value="FN3"/>
    <property type="match status" value="6"/>
</dbReference>
<dbReference type="InterPro" id="IPR013783">
    <property type="entry name" value="Ig-like_fold"/>
</dbReference>
<organism evidence="3 4">
    <name type="scientific">Brevibacillus aydinogluensis</name>
    <dbReference type="NCBI Taxonomy" id="927786"/>
    <lineage>
        <taxon>Bacteria</taxon>
        <taxon>Bacillati</taxon>
        <taxon>Bacillota</taxon>
        <taxon>Bacilli</taxon>
        <taxon>Bacillales</taxon>
        <taxon>Paenibacillaceae</taxon>
        <taxon>Brevibacillus</taxon>
    </lineage>
</organism>
<dbReference type="KEGG" id="bayd:BSPP4475_07960"/>
<dbReference type="SUPFAM" id="SSF49265">
    <property type="entry name" value="Fibronectin type III"/>
    <property type="match status" value="4"/>
</dbReference>
<evidence type="ECO:0000259" key="2">
    <source>
        <dbReference type="SMART" id="SM00060"/>
    </source>
</evidence>
<dbReference type="Gene3D" id="2.60.40.10">
    <property type="entry name" value="Immunoglobulins"/>
    <property type="match status" value="6"/>
</dbReference>